<feature type="coiled-coil region" evidence="5">
    <location>
        <begin position="758"/>
        <end position="920"/>
    </location>
</feature>
<evidence type="ECO:0000259" key="7">
    <source>
        <dbReference type="PROSITE" id="PS50866"/>
    </source>
</evidence>
<dbReference type="GO" id="GO:0005666">
    <property type="term" value="C:RNA polymerase III complex"/>
    <property type="evidence" value="ECO:0007669"/>
    <property type="project" value="TreeGrafter"/>
</dbReference>
<feature type="coiled-coil region" evidence="5">
    <location>
        <begin position="1101"/>
        <end position="1146"/>
    </location>
</feature>
<dbReference type="PROSITE" id="PS50866">
    <property type="entry name" value="GOLD"/>
    <property type="match status" value="1"/>
</dbReference>
<feature type="compositionally biased region" description="Polar residues" evidence="6">
    <location>
        <begin position="1730"/>
        <end position="1743"/>
    </location>
</feature>
<dbReference type="GO" id="GO:0006366">
    <property type="term" value="P:transcription by RNA polymerase II"/>
    <property type="evidence" value="ECO:0007669"/>
    <property type="project" value="TreeGrafter"/>
</dbReference>
<evidence type="ECO:0000256" key="6">
    <source>
        <dbReference type="SAM" id="MobiDB-lite"/>
    </source>
</evidence>
<dbReference type="GO" id="GO:0005665">
    <property type="term" value="C:RNA polymerase II, core complex"/>
    <property type="evidence" value="ECO:0007669"/>
    <property type="project" value="TreeGrafter"/>
</dbReference>
<name>A0A3R6Y9T6_9STRA</name>
<feature type="coiled-coil region" evidence="5">
    <location>
        <begin position="1680"/>
        <end position="1725"/>
    </location>
</feature>
<dbReference type="SUPFAM" id="SSF53036">
    <property type="entry name" value="Eukaryotic RPB5 N-terminal domain"/>
    <property type="match status" value="1"/>
</dbReference>
<sequence length="2414" mass="267465">MIGIFLNNRKVPPHLVKMAAAELSVHVRGIAEKLRKRAEDAAKKGGIDASAGLLASVEHLLQSADLMERQHQLLQMAGSLSSEPMSTTLRNLQLVGAMLEKKSEEMRNKQAMGPANSLAQSASHVRIGVQRLEAIETWLASTLGDTYTPEMDWSAALSQVPNAQAKTGNSETENALKDAEARVVALEAELTQWKQHHEATQAQQLQLLEQLEQIEVELSLSKKSQHEVAGAKEALEAELSVAHDQIDALAAQLDALKTENATAEQEMQEEWERLLKQSEALAKDVAELRAKDAASQQLVQQLHDRIKTSQDAMNMLEKELDEMRGKESQTEKYLKAKTDQVAHLSQQLVAAQEKLHSAEHTMSTVCAQNDTSRADAMEALEAKIVESTTAVAAAQSSILHLEAELAACRAQYHAALESHELQLTAAEDKALSTIHSLEKDLVALRDNVTATTAAHEKTQAELGDVHVELAASVEATEKALAELEDTQEQLAASVDSNDRTMVELEETQIQLAASTDLIEANRLKIESLERELDERQSTLEALEAQLSAAATSRRDNNHDSVVESLKTELADVRAQLATVHGTADSLTADLVSARRQLVAAEELAAINQDTIETLEDELVAVRRQAEEAVQTAGSWELELVAVRDGIARLEAQLTSNDPSNNHDRNRSSSSIGGVESVSSVGDKLTLLATAIRLLNEEKGQFHAQIERLEASVAQEQATVLLHAEQVRALELHVENAHQLHQEMRTTHEEEEMARQEHGARLKDEVAGLRAEKERWIERAQALELEVQHLTQTVADLSATSLNENDSKLLELSKQVHALEASKTQLLEQLETAKATATSLEAIRQELLEQMAGIQDENAHLEEQLKASQDDLAMAKDVFETEKFDWQAQQKVMEEQFVQNVQDLKKQVAAKDAELLTLHDESRVLLENARAGVVAATEGKGVLADQLRGALATAASTEESLRVLQEQHTAAIDEWTMTETALTQEKVSLKNLSDELAARVAELEDDIVQLNRATTAQLATEATMEELSKKTAQFESQVAWLDQELASVRANLLSSEEAKADLLAELQAVQGECAAKVQALVDQVNVLVTEKTAWQAAASARESQWQDQFQALEQAVQTLTDEKLRLMEDHDRHIEQLKHDYETAAKAAASCSDGSHEDKVGALTCELAIVSEEAKASALELQSRIKQLEDERETLVEAQRVHAVELRDLSDRLKAGHVEILQKHVDTLTKEHAVNIQRLEEQLDALVAEKAHLQTDRDGLTASQTELEADKAALADELRQVRAALTQHAADIGSLVAQKEALETEKLQAVARYEAEVTTWQARVNTLQKTHASEIETFQRTIDELEATKSAAFASDGARQAAMHQERDNALVQLKDMQTAFEEYKTRAAAALKKAEKRTALLNPMLAEKQQLETQLATLQEYGRHVRETHENALLNKEEIISRSFCHCVRATLTAYGVGLTAAIEDAARASVPKEKVQAVIKVELETATADLHSQLQATGVRVQELEASLATKDAALAAAAVRLEQVQHELTALNETLELKSMLVTKAMSDKESFEASIAQLQEQLDEALAKLSAVGETESKQRQERSAELEATLLELTQQKQAVADLERQIAEVSTEMNKAAILDAALVKMKTELVDVIDAKAAIEAKYQDVVAQRDAALSELHALRKTFSNDGTTRDDSASCLERIAQLEAEKAALDEAWRLKLADLERTHQELIDQHAQEKTALVASLQKSSQSENGQVQKSTEDSSTDDTKLRELQLLLAQKDAALADLSSRLEVEAANEKMAFEATKLLTSQLEEKNSYVQLLKQNAELQLRQATQDAQRQLADQRHTQQVEHDAAIAALKAQFASTPSHDDRGAGDATHRQLGQLQAKVAALTAENESLLRQVSAVSQLQPPPVGSNGTTPDAASYQAQIQNLQLENTHLMQSVQSLRETLNEKLQQLATLKAPVHTKMLDELERTIEHEKRALMERKDLHVVHMTKLKLDAEVWLDEAQAKLDEHAALQDALAKDISAPVSADDIVVNPLEVTLVLKSGVVIKAGSSFDLPVVVSAGQTIQWSFRIEELDTDVNFALTFNGDTDVIPVNRVERLQGTFQAKASGVLKFEWDNAFSWLNPKTLDYHVSVFEPLSEAALQKRWVRRRYLSSPPLMGLYIQEQQDLTEATAALTMLLDEIHQEQRDLQNTCHLHKNRKETLESLQATLCRLEAQVSMSLNPEASKLFRVRKTVVKMLHNRGYIVSEEELHRTPEGFTAQFGENPTRDTMTILVEKVDDPSDNLFVFYPEDPKVGVKPIRNYCNRMKDENVTKAILIVQDGITPFAKQALNEMAPRYKIDHFKENELLVDITEHTLVPVHKVLTKEEKLALLKRYKLKDTQLPRMQASDPIARYYGMSRGQVVKIIRPSETAGRYVTYRAVM</sequence>
<dbReference type="Gene3D" id="3.90.940.20">
    <property type="entry name" value="RPB5-like RNA polymerase subunit"/>
    <property type="match status" value="1"/>
</dbReference>
<dbReference type="EMBL" id="QUSY01000317">
    <property type="protein sequence ID" value="RHY30433.1"/>
    <property type="molecule type" value="Genomic_DNA"/>
</dbReference>
<evidence type="ECO:0000313" key="9">
    <source>
        <dbReference type="Proteomes" id="UP000285060"/>
    </source>
</evidence>
<feature type="coiled-coil region" evidence="5">
    <location>
        <begin position="583"/>
        <end position="631"/>
    </location>
</feature>
<dbReference type="GO" id="GO:0003899">
    <property type="term" value="F:DNA-directed RNA polymerase activity"/>
    <property type="evidence" value="ECO:0007669"/>
    <property type="project" value="InterPro"/>
</dbReference>
<feature type="coiled-coil region" evidence="5">
    <location>
        <begin position="1170"/>
        <end position="1197"/>
    </location>
</feature>
<dbReference type="HAMAP" id="MF_00025">
    <property type="entry name" value="RNApol_Rpo5_RPB5"/>
    <property type="match status" value="1"/>
</dbReference>
<dbReference type="PANTHER" id="PTHR10535:SF0">
    <property type="entry name" value="DNA-DIRECTED RNA POLYMERASES I, II, AND III SUBUNIT RPABC1"/>
    <property type="match status" value="1"/>
</dbReference>
<dbReference type="InterPro" id="IPR035913">
    <property type="entry name" value="RPB5-like_sf"/>
</dbReference>
<keyword evidence="5" id="KW-0175">Coiled coil</keyword>
<dbReference type="Pfam" id="PF01191">
    <property type="entry name" value="RNA_pol_Rpb5_C"/>
    <property type="match status" value="1"/>
</dbReference>
<feature type="domain" description="GOLD" evidence="7">
    <location>
        <begin position="2005"/>
        <end position="2124"/>
    </location>
</feature>
<proteinExistence type="inferred from homology"/>
<dbReference type="GO" id="GO:0003677">
    <property type="term" value="F:DNA binding"/>
    <property type="evidence" value="ECO:0007669"/>
    <property type="project" value="InterPro"/>
</dbReference>
<evidence type="ECO:0000256" key="5">
    <source>
        <dbReference type="SAM" id="Coils"/>
    </source>
</evidence>
<evidence type="ECO:0000256" key="3">
    <source>
        <dbReference type="ARBA" id="ARBA00023242"/>
    </source>
</evidence>
<comment type="subcellular location">
    <subcellularLocation>
        <location evidence="1">Nucleus</location>
    </subcellularLocation>
</comment>
<feature type="coiled-coil region" evidence="5">
    <location>
        <begin position="299"/>
        <end position="361"/>
    </location>
</feature>
<feature type="region of interest" description="Disordered" evidence="6">
    <location>
        <begin position="1726"/>
        <end position="1752"/>
    </location>
</feature>
<evidence type="ECO:0000313" key="8">
    <source>
        <dbReference type="EMBL" id="RHY30433.1"/>
    </source>
</evidence>
<feature type="compositionally biased region" description="Low complexity" evidence="6">
    <location>
        <begin position="667"/>
        <end position="676"/>
    </location>
</feature>
<dbReference type="GO" id="GO:0006362">
    <property type="term" value="P:transcription elongation by RNA polymerase I"/>
    <property type="evidence" value="ECO:0007669"/>
    <property type="project" value="TreeGrafter"/>
</dbReference>
<dbReference type="VEuPathDB" id="FungiDB:H310_09331"/>
<evidence type="ECO:0000256" key="1">
    <source>
        <dbReference type="ARBA" id="ARBA00004123"/>
    </source>
</evidence>
<dbReference type="Gene3D" id="2.60.120.680">
    <property type="entry name" value="GOLD domain"/>
    <property type="match status" value="1"/>
</dbReference>
<feature type="region of interest" description="Disordered" evidence="6">
    <location>
        <begin position="652"/>
        <end position="676"/>
    </location>
</feature>
<evidence type="ECO:0000256" key="4">
    <source>
        <dbReference type="ARBA" id="ARBA00025765"/>
    </source>
</evidence>
<dbReference type="InterPro" id="IPR036598">
    <property type="entry name" value="GOLD_dom_sf"/>
</dbReference>
<feature type="coiled-coil region" evidence="5">
    <location>
        <begin position="1867"/>
        <end position="2011"/>
    </location>
</feature>
<dbReference type="PANTHER" id="PTHR10535">
    <property type="entry name" value="DNA-DIRECTED RNA POLYMERASES I, II, AND III SUBUNIT RPABC1"/>
    <property type="match status" value="1"/>
</dbReference>
<dbReference type="FunFam" id="3.90.940.20:FF:000001">
    <property type="entry name" value="DNA-directed RNA polymerases I, II, and III subunit RPABC1"/>
    <property type="match status" value="1"/>
</dbReference>
<dbReference type="Gene3D" id="3.40.1340.10">
    <property type="entry name" value="RNA polymerase, Rpb5, N-terminal domain"/>
    <property type="match status" value="1"/>
</dbReference>
<dbReference type="InterPro" id="IPR014381">
    <property type="entry name" value="Arch_Rpo5/euc_Rpb5"/>
</dbReference>
<dbReference type="SUPFAM" id="SSF101576">
    <property type="entry name" value="Supernatant protein factor (SPF), C-terminal domain"/>
    <property type="match status" value="1"/>
</dbReference>
<accession>A0A3R6Y9T6</accession>
<feature type="coiled-coil region" evidence="5">
    <location>
        <begin position="162"/>
        <end position="273"/>
    </location>
</feature>
<dbReference type="GO" id="GO:0005736">
    <property type="term" value="C:RNA polymerase I complex"/>
    <property type="evidence" value="ECO:0007669"/>
    <property type="project" value="TreeGrafter"/>
</dbReference>
<dbReference type="InterPro" id="IPR005571">
    <property type="entry name" value="RNA_pol_Rpb5_N"/>
</dbReference>
<feature type="coiled-coil region" evidence="5">
    <location>
        <begin position="466"/>
        <end position="545"/>
    </location>
</feature>
<evidence type="ECO:0000256" key="2">
    <source>
        <dbReference type="ARBA" id="ARBA00023163"/>
    </source>
</evidence>
<feature type="coiled-coil region" evidence="5">
    <location>
        <begin position="985"/>
        <end position="1012"/>
    </location>
</feature>
<dbReference type="FunFam" id="3.40.1340.10:FF:000001">
    <property type="entry name" value="DNA-directed RNA polymerases I, II, and III subunit RPABC1"/>
    <property type="match status" value="1"/>
</dbReference>
<dbReference type="SUPFAM" id="SSF55287">
    <property type="entry name" value="RPB5-like RNA polymerase subunit"/>
    <property type="match status" value="1"/>
</dbReference>
<keyword evidence="2" id="KW-0804">Transcription</keyword>
<gene>
    <name evidence="8" type="ORF">DYB32_006954</name>
</gene>
<dbReference type="Proteomes" id="UP000285060">
    <property type="component" value="Unassembled WGS sequence"/>
</dbReference>
<dbReference type="InterPro" id="IPR009038">
    <property type="entry name" value="GOLD_dom"/>
</dbReference>
<protein>
    <recommendedName>
        <fullName evidence="7">GOLD domain-containing protein</fullName>
    </recommendedName>
</protein>
<dbReference type="InterPro" id="IPR036710">
    <property type="entry name" value="RNA_pol_Rpb5_N_sf"/>
</dbReference>
<reference evidence="8 9" key="1">
    <citation type="submission" date="2018-08" db="EMBL/GenBank/DDBJ databases">
        <title>Aphanomyces genome sequencing and annotation.</title>
        <authorList>
            <person name="Minardi D."/>
            <person name="Oidtmann B."/>
            <person name="Van Der Giezen M."/>
            <person name="Studholme D.J."/>
        </authorList>
    </citation>
    <scope>NUCLEOTIDE SEQUENCE [LARGE SCALE GENOMIC DNA]</scope>
    <source>
        <strain evidence="8 9">NJM0002</strain>
    </source>
</reference>
<feature type="coiled-coil region" evidence="5">
    <location>
        <begin position="1228"/>
        <end position="1283"/>
    </location>
</feature>
<organism evidence="8 9">
    <name type="scientific">Aphanomyces invadans</name>
    <dbReference type="NCBI Taxonomy" id="157072"/>
    <lineage>
        <taxon>Eukaryota</taxon>
        <taxon>Sar</taxon>
        <taxon>Stramenopiles</taxon>
        <taxon>Oomycota</taxon>
        <taxon>Saprolegniomycetes</taxon>
        <taxon>Saprolegniales</taxon>
        <taxon>Verrucalvaceae</taxon>
        <taxon>Aphanomyces</taxon>
    </lineage>
</organism>
<dbReference type="InterPro" id="IPR000783">
    <property type="entry name" value="RNA_pol_subH/Rpb5_C"/>
</dbReference>
<dbReference type="Pfam" id="PF03871">
    <property type="entry name" value="RNA_pol_Rpb5_N"/>
    <property type="match status" value="1"/>
</dbReference>
<keyword evidence="9" id="KW-1185">Reference proteome</keyword>
<keyword evidence="3" id="KW-0539">Nucleus</keyword>
<comment type="caution">
    <text evidence="8">The sequence shown here is derived from an EMBL/GenBank/DDBJ whole genome shotgun (WGS) entry which is preliminary data.</text>
</comment>
<comment type="similarity">
    <text evidence="4">Belongs to the archaeal Rpo5/eukaryotic RPB5 RNA polymerase subunit family.</text>
</comment>
<dbReference type="GO" id="GO:0042797">
    <property type="term" value="P:tRNA transcription by RNA polymerase III"/>
    <property type="evidence" value="ECO:0007669"/>
    <property type="project" value="TreeGrafter"/>
</dbReference>
<feature type="coiled-coil region" evidence="5">
    <location>
        <begin position="1516"/>
        <end position="1624"/>
    </location>
</feature>